<evidence type="ECO:0000313" key="4">
    <source>
        <dbReference type="Proteomes" id="UP001611383"/>
    </source>
</evidence>
<feature type="transmembrane region" description="Helical" evidence="2">
    <location>
        <begin position="334"/>
        <end position="353"/>
    </location>
</feature>
<name>A0ABY9WH86_9BACT</name>
<reference evidence="3 4" key="1">
    <citation type="submission" date="2019-08" db="EMBL/GenBank/DDBJ databases">
        <title>Archangium and Cystobacter genomes.</title>
        <authorList>
            <person name="Chen I.-C.K."/>
            <person name="Wielgoss S."/>
        </authorList>
    </citation>
    <scope>NUCLEOTIDE SEQUENCE [LARGE SCALE GENOMIC DNA]</scope>
    <source>
        <strain evidence="3 4">Cbm 6</strain>
    </source>
</reference>
<feature type="region of interest" description="Disordered" evidence="1">
    <location>
        <begin position="66"/>
        <end position="99"/>
    </location>
</feature>
<dbReference type="SUPFAM" id="SSF82185">
    <property type="entry name" value="Histone H3 K4-specific methyltransferase SET7/9 N-terminal domain"/>
    <property type="match status" value="1"/>
</dbReference>
<feature type="transmembrane region" description="Helical" evidence="2">
    <location>
        <begin position="204"/>
        <end position="225"/>
    </location>
</feature>
<feature type="compositionally biased region" description="Pro residues" evidence="1">
    <location>
        <begin position="69"/>
        <end position="80"/>
    </location>
</feature>
<gene>
    <name evidence="3" type="ORF">F0U60_01610</name>
</gene>
<evidence type="ECO:0000256" key="1">
    <source>
        <dbReference type="SAM" id="MobiDB-lite"/>
    </source>
</evidence>
<dbReference type="Gene3D" id="2.20.110.10">
    <property type="entry name" value="Histone H3 K4-specific methyltransferase SET7/9 N-terminal domain"/>
    <property type="match status" value="2"/>
</dbReference>
<dbReference type="Pfam" id="PF07661">
    <property type="entry name" value="MORN_2"/>
    <property type="match status" value="2"/>
</dbReference>
<feature type="transmembrane region" description="Helical" evidence="2">
    <location>
        <begin position="169"/>
        <end position="192"/>
    </location>
</feature>
<feature type="transmembrane region" description="Helical" evidence="2">
    <location>
        <begin position="271"/>
        <end position="294"/>
    </location>
</feature>
<dbReference type="RefSeq" id="WP_395813182.1">
    <property type="nucleotide sequence ID" value="NZ_CP043494.1"/>
</dbReference>
<proteinExistence type="predicted"/>
<evidence type="ECO:0008006" key="5">
    <source>
        <dbReference type="Google" id="ProtNLM"/>
    </source>
</evidence>
<keyword evidence="2" id="KW-0472">Membrane</keyword>
<evidence type="ECO:0000256" key="2">
    <source>
        <dbReference type="SAM" id="Phobius"/>
    </source>
</evidence>
<dbReference type="InterPro" id="IPR011652">
    <property type="entry name" value="MORN_2"/>
</dbReference>
<evidence type="ECO:0000313" key="3">
    <source>
        <dbReference type="EMBL" id="WNG42935.1"/>
    </source>
</evidence>
<accession>A0ABY9WH86</accession>
<dbReference type="Proteomes" id="UP001611383">
    <property type="component" value="Chromosome"/>
</dbReference>
<feature type="transmembrane region" description="Helical" evidence="2">
    <location>
        <begin position="121"/>
        <end position="142"/>
    </location>
</feature>
<dbReference type="EMBL" id="CP043494">
    <property type="protein sequence ID" value="WNG42935.1"/>
    <property type="molecule type" value="Genomic_DNA"/>
</dbReference>
<keyword evidence="2" id="KW-0812">Transmembrane</keyword>
<keyword evidence="2" id="KW-1133">Transmembrane helix</keyword>
<keyword evidence="4" id="KW-1185">Reference proteome</keyword>
<sequence length="621" mass="65874">MSTALPSSCPSCHHPLSLYEGRCSRCGVLLEDTGSELELDLGGDSGLELDLDRGPSRARQELDWDSLPVPAPQWSPPSSSPAPAVSKATPSVSVPTSQGAAAPIENVEPVVALRPGAARKLLAVGVLALVGTAAVLLIQGLLPERFPPLLTMLVWVPAVTGAPSDFFPLSAWVLSLLPWGLFALALAVGHRLSLWARVPMEQGLVEGLGLALVPGVHLVGGPLVLGELGSSAESLEPGLRLGLKVRTVVAVVLDVLAVVLGMKAAREPGELLIVAAMTFRVLSVAAFAGVLLGVGRALRVLARASEAPVSTGGKGRGWGSAARAGGSKGPVVTAAWAGALGVCMVMVPLVWFLRSEARTCESGTELSQTQGAEGQWVGACVLPDGRRQGWAQTRAQDGRLLESGEYRQGQRHGTFRTWSERGVLLEELSYAEGKPDGRWKLFRPDGQRALELGYAGGQLSGESTTYYANGNPRYRKNYQRGVVHGRHARWFESGLVEVEGAFNQGRPSGWWVQRNAEGKVVKQWSEGGLSSDEATAGVSAVFMGDATLASSRVMGPSDVVELRAGHTREWWQKRLGELKGEAGRNSESAALYQLTLQRARANGFVVFEKPEGVELALEPVQ</sequence>
<feature type="compositionally biased region" description="Low complexity" evidence="1">
    <location>
        <begin position="81"/>
        <end position="97"/>
    </location>
</feature>
<organism evidence="3 4">
    <name type="scientific">Archangium minus</name>
    <dbReference type="NCBI Taxonomy" id="83450"/>
    <lineage>
        <taxon>Bacteria</taxon>
        <taxon>Pseudomonadati</taxon>
        <taxon>Myxococcota</taxon>
        <taxon>Myxococcia</taxon>
        <taxon>Myxococcales</taxon>
        <taxon>Cystobacterineae</taxon>
        <taxon>Archangiaceae</taxon>
        <taxon>Archangium</taxon>
    </lineage>
</organism>
<protein>
    <recommendedName>
        <fullName evidence="5">MORN repeat protein</fullName>
    </recommendedName>
</protein>